<dbReference type="EMBL" id="SZPQ01000009">
    <property type="protein sequence ID" value="TKI06958.1"/>
    <property type="molecule type" value="Genomic_DNA"/>
</dbReference>
<feature type="chain" id="PRO_5046524802" description="Nickel/cobalt transporter regulator" evidence="2">
    <location>
        <begin position="27"/>
        <end position="158"/>
    </location>
</feature>
<dbReference type="Gene3D" id="3.10.450.160">
    <property type="entry name" value="inner membrane protein cigr"/>
    <property type="match status" value="1"/>
</dbReference>
<dbReference type="Proteomes" id="UP000305202">
    <property type="component" value="Unassembled WGS sequence"/>
</dbReference>
<feature type="signal peptide" evidence="2">
    <location>
        <begin position="1"/>
        <end position="26"/>
    </location>
</feature>
<evidence type="ECO:0000256" key="1">
    <source>
        <dbReference type="SAM" id="MobiDB-lite"/>
    </source>
</evidence>
<evidence type="ECO:0000313" key="4">
    <source>
        <dbReference type="Proteomes" id="UP000305202"/>
    </source>
</evidence>
<keyword evidence="4" id="KW-1185">Reference proteome</keyword>
<dbReference type="RefSeq" id="WP_136989706.1">
    <property type="nucleotide sequence ID" value="NZ_SZPQ01000009.1"/>
</dbReference>
<dbReference type="Pfam" id="PF11776">
    <property type="entry name" value="RcnB"/>
    <property type="match status" value="1"/>
</dbReference>
<evidence type="ECO:0000313" key="3">
    <source>
        <dbReference type="EMBL" id="TKI06958.1"/>
    </source>
</evidence>
<accession>A0ABY2SNE1</accession>
<gene>
    <name evidence="3" type="ORF">FCN80_08395</name>
</gene>
<keyword evidence="2" id="KW-0732">Signal</keyword>
<evidence type="ECO:0000256" key="2">
    <source>
        <dbReference type="SAM" id="SignalP"/>
    </source>
</evidence>
<reference evidence="3 4" key="1">
    <citation type="submission" date="2019-04" db="EMBL/GenBank/DDBJ databases">
        <authorList>
            <person name="Li M."/>
            <person name="Gao C."/>
        </authorList>
    </citation>
    <scope>NUCLEOTIDE SEQUENCE [LARGE SCALE GENOMIC DNA]</scope>
    <source>
        <strain evidence="3 4">BGMRC 2031</strain>
    </source>
</reference>
<protein>
    <recommendedName>
        <fullName evidence="5">Nickel/cobalt transporter regulator</fullName>
    </recommendedName>
</protein>
<comment type="caution">
    <text evidence="3">The sequence shown here is derived from an EMBL/GenBank/DDBJ whole genome shotgun (WGS) entry which is preliminary data.</text>
</comment>
<dbReference type="InterPro" id="IPR024572">
    <property type="entry name" value="RcnB"/>
</dbReference>
<proteinExistence type="predicted"/>
<organism evidence="3 4">
    <name type="scientific">Martelella alba</name>
    <dbReference type="NCBI Taxonomy" id="2590451"/>
    <lineage>
        <taxon>Bacteria</taxon>
        <taxon>Pseudomonadati</taxon>
        <taxon>Pseudomonadota</taxon>
        <taxon>Alphaproteobacteria</taxon>
        <taxon>Hyphomicrobiales</taxon>
        <taxon>Aurantimonadaceae</taxon>
        <taxon>Martelella</taxon>
    </lineage>
</organism>
<feature type="compositionally biased region" description="Low complexity" evidence="1">
    <location>
        <begin position="47"/>
        <end position="64"/>
    </location>
</feature>
<sequence>MSKSKAALFSVLLLAGTLPLTPSAFADNGQGTDVPAPPANLQTPSSDAQAPATDTQTPADAQAPSTGAQTPSDAQAPAGPHSYELKSFYLDSKQYKIGDIVPDIYRSKPYEIVQWQLRHLPAPDAGSHWTYIAGNYVMITDDIGKILQVQSGDIFFAG</sequence>
<evidence type="ECO:0008006" key="5">
    <source>
        <dbReference type="Google" id="ProtNLM"/>
    </source>
</evidence>
<feature type="region of interest" description="Disordered" evidence="1">
    <location>
        <begin position="22"/>
        <end position="80"/>
    </location>
</feature>
<name>A0ABY2SNE1_9HYPH</name>